<reference evidence="2" key="1">
    <citation type="submission" date="2020-09" db="EMBL/GenBank/DDBJ databases">
        <title>Genome-Enabled Discovery of Anthraquinone Biosynthesis in Senna tora.</title>
        <authorList>
            <person name="Kang S.-H."/>
            <person name="Pandey R.P."/>
            <person name="Lee C.-M."/>
            <person name="Sim J.-S."/>
            <person name="Jeong J.-T."/>
            <person name="Choi B.-S."/>
            <person name="Jung M."/>
            <person name="Ginzburg D."/>
            <person name="Zhao K."/>
            <person name="Won S.Y."/>
            <person name="Oh T.-J."/>
            <person name="Yu Y."/>
            <person name="Kim N.-H."/>
            <person name="Lee O.R."/>
            <person name="Lee T.-H."/>
            <person name="Bashyal P."/>
            <person name="Kim T.-S."/>
            <person name="Lee W.-H."/>
            <person name="Kawkins C."/>
            <person name="Kim C.-K."/>
            <person name="Kim J.S."/>
            <person name="Ahn B.O."/>
            <person name="Rhee S.Y."/>
            <person name="Sohng J.K."/>
        </authorList>
    </citation>
    <scope>NUCLEOTIDE SEQUENCE</scope>
    <source>
        <tissue evidence="2">Leaf</tissue>
    </source>
</reference>
<dbReference type="PANTHER" id="PTHR31635">
    <property type="entry name" value="REVERSE TRANSCRIPTASE DOMAIN-CONTAINING PROTEIN-RELATED"/>
    <property type="match status" value="1"/>
</dbReference>
<dbReference type="InterPro" id="IPR043502">
    <property type="entry name" value="DNA/RNA_pol_sf"/>
</dbReference>
<dbReference type="PANTHER" id="PTHR31635:SF196">
    <property type="entry name" value="REVERSE TRANSCRIPTASE DOMAIN-CONTAINING PROTEIN-RELATED"/>
    <property type="match status" value="1"/>
</dbReference>
<dbReference type="AlphaFoldDB" id="A0A834XFI6"/>
<dbReference type="Pfam" id="PF00078">
    <property type="entry name" value="RVT_1"/>
    <property type="match status" value="1"/>
</dbReference>
<evidence type="ECO:0000313" key="2">
    <source>
        <dbReference type="EMBL" id="KAF7844182.1"/>
    </source>
</evidence>
<dbReference type="SUPFAM" id="SSF56219">
    <property type="entry name" value="DNase I-like"/>
    <property type="match status" value="1"/>
</dbReference>
<dbReference type="Gene3D" id="3.60.10.10">
    <property type="entry name" value="Endonuclease/exonuclease/phosphatase"/>
    <property type="match status" value="1"/>
</dbReference>
<dbReference type="InterPro" id="IPR000477">
    <property type="entry name" value="RT_dom"/>
</dbReference>
<dbReference type="CDD" id="cd01650">
    <property type="entry name" value="RT_nLTR_like"/>
    <property type="match status" value="1"/>
</dbReference>
<dbReference type="Pfam" id="PF13966">
    <property type="entry name" value="zf-RVT"/>
    <property type="match status" value="1"/>
</dbReference>
<dbReference type="PROSITE" id="PS50878">
    <property type="entry name" value="RT_POL"/>
    <property type="match status" value="1"/>
</dbReference>
<sequence>MGYHNFSGTDPVGRSGGTFVTWQDDQVCNILDISPNWIHLTTKDESGKFSIITFIYGFPDLSLRYVLWDWFLQNYQSINDPWIAIGDFNQIRGDGEIVWERPDRVLCNDAWLNVFPKTTLSALPIAASDHSPLILDSCGFKPFCKRPFRFENLWLLFDSCQHVVSNSWDININSSPDIILHEKLNWLRGNLRFWNKREVGNIQQKIKDLSNLLEKIQKNVNNDALVMDEKTIRHQLEFYLDCEETLWAQKARQTWLVNGDRCTAYFHNIVKNRRVQNHINAIQDDSGKWIDDYQTIQQIRISYFKDIFTERNKVHVSDIVKKLQKYQIPSLQNEHIDILNKPFNEEEFVSALNQMKLDGAPGPDGYNVRFYRKFWDIVKVDVQAMINGFFQSAIMDPKLNNSYITLIPKINAPQNFKDFRPISFANVSYKLVSKIMCNRLKVFLTDIIAPNQSAFLKGRLISDNILLATEVMHKIRSTRNGRTGWCALKLDIHKAYDKLSWNFIEAVLRCMSFPEIWIRYIMYCISSVSYHLLFNGGITDNFKPSCGIRQGDPISSYIFILCSNILSCMIRKQEEAKLWKGIKIGRNATPITHLMYADDTLLFFEAKDFNLRAVNSVLNEYADMAGQKMNISKSFLVFSPNIRHNNKREMANFFNLKFHATLGKYLGTYIDCKESKAHVIQDTIDKIESKLKVWKSRLLSQAARFTLIKSVINSYLVYPLSCMQFPKDKCRKIESLMSNFFWGYNGNTPRMHMQNWNDLCKSKETGGLALCNVSAFNEALLAKHMWRIMTNNSSLALSTLSSKYFNSDGNLIVPSNSSWRWKAISKSKDVIFSHLQWQIGDGTSIKTNHQVWWPMLRDQQLISSVADLIQHNNIWNSSLLNRVYDPNTVAVIARIPLSVTGVRDKLVWTGASDGTYRVKDAYNHIVAKSLPQNSPITPGINGVHNSAFWKAIWKLKLPFRIIMFLWRVLNNNLSACSVLKNHHMSLEDVCLACGENGESLNHIFLHCPFARVVWFGTHLSYRTPSIDVLGRCRNLRVMEGRKVDPYAAIKMIYSSWNLYSLSFANHNHITNQYCRHFPKQTKWSTIHTLPHSGVSIVIADKRCGSGGHGGNTRTIFIQVFGYREVLFHAAYTLRQQEDLKLMNLVVIRKGIQLALNTSSIRNCCNIVLLQKNIADVVQAGYKSSTKLQVVGTDINNLLLKFDTYNVFFLESINFRNSFTRKPCNNLMVGWTLL</sequence>
<evidence type="ECO:0000313" key="3">
    <source>
        <dbReference type="Proteomes" id="UP000634136"/>
    </source>
</evidence>
<dbReference type="InterPro" id="IPR036691">
    <property type="entry name" value="Endo/exonu/phosph_ase_sf"/>
</dbReference>
<dbReference type="OrthoDB" id="1424587at2759"/>
<evidence type="ECO:0000259" key="1">
    <source>
        <dbReference type="PROSITE" id="PS50878"/>
    </source>
</evidence>
<comment type="caution">
    <text evidence="2">The sequence shown here is derived from an EMBL/GenBank/DDBJ whole genome shotgun (WGS) entry which is preliminary data.</text>
</comment>
<dbReference type="InterPro" id="IPR026960">
    <property type="entry name" value="RVT-Znf"/>
</dbReference>
<name>A0A834XFI6_9FABA</name>
<dbReference type="SUPFAM" id="SSF56672">
    <property type="entry name" value="DNA/RNA polymerases"/>
    <property type="match status" value="1"/>
</dbReference>
<feature type="domain" description="Reverse transcriptase" evidence="1">
    <location>
        <begin position="388"/>
        <end position="670"/>
    </location>
</feature>
<proteinExistence type="predicted"/>
<gene>
    <name evidence="2" type="ORF">G2W53_001087</name>
</gene>
<accession>A0A834XFI6</accession>
<organism evidence="2 3">
    <name type="scientific">Senna tora</name>
    <dbReference type="NCBI Taxonomy" id="362788"/>
    <lineage>
        <taxon>Eukaryota</taxon>
        <taxon>Viridiplantae</taxon>
        <taxon>Streptophyta</taxon>
        <taxon>Embryophyta</taxon>
        <taxon>Tracheophyta</taxon>
        <taxon>Spermatophyta</taxon>
        <taxon>Magnoliopsida</taxon>
        <taxon>eudicotyledons</taxon>
        <taxon>Gunneridae</taxon>
        <taxon>Pentapetalae</taxon>
        <taxon>rosids</taxon>
        <taxon>fabids</taxon>
        <taxon>Fabales</taxon>
        <taxon>Fabaceae</taxon>
        <taxon>Caesalpinioideae</taxon>
        <taxon>Cassia clade</taxon>
        <taxon>Senna</taxon>
    </lineage>
</organism>
<keyword evidence="3" id="KW-1185">Reference proteome</keyword>
<dbReference type="Proteomes" id="UP000634136">
    <property type="component" value="Unassembled WGS sequence"/>
</dbReference>
<protein>
    <submittedName>
        <fullName evidence="2">Ribonuclease H</fullName>
    </submittedName>
</protein>
<dbReference type="EMBL" id="JAAIUW010000001">
    <property type="protein sequence ID" value="KAF7844182.1"/>
    <property type="molecule type" value="Genomic_DNA"/>
</dbReference>